<evidence type="ECO:0000256" key="4">
    <source>
        <dbReference type="ARBA" id="ARBA00023002"/>
    </source>
</evidence>
<dbReference type="RefSeq" id="WP_203903876.1">
    <property type="nucleotide sequence ID" value="NZ_BOPF01000036.1"/>
</dbReference>
<evidence type="ECO:0000256" key="6">
    <source>
        <dbReference type="PIRSR" id="PIRSR610300-51"/>
    </source>
</evidence>
<dbReference type="PANTHER" id="PTHR12918:SF1">
    <property type="entry name" value="CYSTEINE DIOXYGENASE TYPE 1"/>
    <property type="match status" value="1"/>
</dbReference>
<dbReference type="AlphaFoldDB" id="A0A8J4DVS8"/>
<comment type="similarity">
    <text evidence="1">Belongs to the cysteine dioxygenase family.</text>
</comment>
<keyword evidence="3" id="KW-0223">Dioxygenase</keyword>
<evidence type="ECO:0000313" key="7">
    <source>
        <dbReference type="EMBL" id="GIJ50442.1"/>
    </source>
</evidence>
<evidence type="ECO:0008006" key="9">
    <source>
        <dbReference type="Google" id="ProtNLM"/>
    </source>
</evidence>
<dbReference type="PANTHER" id="PTHR12918">
    <property type="entry name" value="CYSTEINE DIOXYGENASE"/>
    <property type="match status" value="1"/>
</dbReference>
<evidence type="ECO:0000256" key="2">
    <source>
        <dbReference type="ARBA" id="ARBA00022723"/>
    </source>
</evidence>
<keyword evidence="2 6" id="KW-0479">Metal-binding</keyword>
<keyword evidence="5 6" id="KW-0408">Iron</keyword>
<keyword evidence="4" id="KW-0560">Oxidoreductase</keyword>
<accession>A0A8J4DVS8</accession>
<dbReference type="SUPFAM" id="SSF51182">
    <property type="entry name" value="RmlC-like cupins"/>
    <property type="match status" value="1"/>
</dbReference>
<dbReference type="EMBL" id="BOPF01000036">
    <property type="protein sequence ID" value="GIJ50442.1"/>
    <property type="molecule type" value="Genomic_DNA"/>
</dbReference>
<dbReference type="Pfam" id="PF05995">
    <property type="entry name" value="CDO_I"/>
    <property type="match status" value="1"/>
</dbReference>
<dbReference type="GO" id="GO:0008198">
    <property type="term" value="F:ferrous iron binding"/>
    <property type="evidence" value="ECO:0007669"/>
    <property type="project" value="TreeGrafter"/>
</dbReference>
<dbReference type="CDD" id="cd10548">
    <property type="entry name" value="cupin_CDO"/>
    <property type="match status" value="1"/>
</dbReference>
<comment type="caution">
    <text evidence="7">The sequence shown here is derived from an EMBL/GenBank/DDBJ whole genome shotgun (WGS) entry which is preliminary data.</text>
</comment>
<gene>
    <name evidence="7" type="ORF">Val02_73280</name>
</gene>
<evidence type="ECO:0000256" key="3">
    <source>
        <dbReference type="ARBA" id="ARBA00022964"/>
    </source>
</evidence>
<dbReference type="GO" id="GO:0016702">
    <property type="term" value="F:oxidoreductase activity, acting on single donors with incorporation of molecular oxygen, incorporation of two atoms of oxygen"/>
    <property type="evidence" value="ECO:0007669"/>
    <property type="project" value="InterPro"/>
</dbReference>
<dbReference type="Gene3D" id="2.60.120.10">
    <property type="entry name" value="Jelly Rolls"/>
    <property type="match status" value="1"/>
</dbReference>
<sequence length="143" mass="16071">MTADLLEHARRLAAHPGRWPVQPRFDTEERWYARLSAGPDHEAWLLTWQPGHDTEWHDHGGSAGAFLVVSGRLREDTPNGSRRLTADMGRQFGARHIHRVINDGAAPAVSLHVYAPALTMMTRYDMIGGDLRVRSVERAGADW</sequence>
<dbReference type="InterPro" id="IPR011051">
    <property type="entry name" value="RmlC_Cupin_sf"/>
</dbReference>
<proteinExistence type="inferred from homology"/>
<name>A0A8J4DVS8_9ACTN</name>
<keyword evidence="8" id="KW-1185">Reference proteome</keyword>
<dbReference type="InterPro" id="IPR014710">
    <property type="entry name" value="RmlC-like_jellyroll"/>
</dbReference>
<dbReference type="Proteomes" id="UP000619260">
    <property type="component" value="Unassembled WGS sequence"/>
</dbReference>
<reference evidence="7" key="1">
    <citation type="submission" date="2021-01" db="EMBL/GenBank/DDBJ databases">
        <title>Whole genome shotgun sequence of Virgisporangium aliadipatigenens NBRC 105644.</title>
        <authorList>
            <person name="Komaki H."/>
            <person name="Tamura T."/>
        </authorList>
    </citation>
    <scope>NUCLEOTIDE SEQUENCE</scope>
    <source>
        <strain evidence="7">NBRC 105644</strain>
    </source>
</reference>
<evidence type="ECO:0000256" key="5">
    <source>
        <dbReference type="ARBA" id="ARBA00023004"/>
    </source>
</evidence>
<dbReference type="InterPro" id="IPR010300">
    <property type="entry name" value="CDO_1"/>
</dbReference>
<feature type="binding site" evidence="6">
    <location>
        <position position="59"/>
    </location>
    <ligand>
        <name>Fe cation</name>
        <dbReference type="ChEBI" id="CHEBI:24875"/>
        <note>catalytic</note>
    </ligand>
</feature>
<protein>
    <recommendedName>
        <fullName evidence="9">Cysteine dioxygenase</fullName>
    </recommendedName>
</protein>
<feature type="binding site" evidence="6">
    <location>
        <position position="98"/>
    </location>
    <ligand>
        <name>Fe cation</name>
        <dbReference type="ChEBI" id="CHEBI:24875"/>
        <note>catalytic</note>
    </ligand>
</feature>
<evidence type="ECO:0000313" key="8">
    <source>
        <dbReference type="Proteomes" id="UP000619260"/>
    </source>
</evidence>
<evidence type="ECO:0000256" key="1">
    <source>
        <dbReference type="ARBA" id="ARBA00006622"/>
    </source>
</evidence>
<feature type="binding site" evidence="6">
    <location>
        <position position="57"/>
    </location>
    <ligand>
        <name>Fe cation</name>
        <dbReference type="ChEBI" id="CHEBI:24875"/>
        <note>catalytic</note>
    </ligand>
</feature>
<organism evidence="7 8">
    <name type="scientific">Virgisporangium aliadipatigenens</name>
    <dbReference type="NCBI Taxonomy" id="741659"/>
    <lineage>
        <taxon>Bacteria</taxon>
        <taxon>Bacillati</taxon>
        <taxon>Actinomycetota</taxon>
        <taxon>Actinomycetes</taxon>
        <taxon>Micromonosporales</taxon>
        <taxon>Micromonosporaceae</taxon>
        <taxon>Virgisporangium</taxon>
    </lineage>
</organism>